<reference evidence="2 3" key="1">
    <citation type="submission" date="2009-01" db="EMBL/GenBank/DDBJ databases">
        <authorList>
            <person name="Fulton L."/>
            <person name="Clifton S."/>
            <person name="Fulton B."/>
            <person name="Xu J."/>
            <person name="Minx P."/>
            <person name="Pepin K.H."/>
            <person name="Johnson M."/>
            <person name="Bhonagiri V."/>
            <person name="Nash W.E."/>
            <person name="Mardis E.R."/>
            <person name="Wilson R.K."/>
        </authorList>
    </citation>
    <scope>NUCLEOTIDE SEQUENCE [LARGE SCALE GENOMIC DNA]</scope>
    <source>
        <strain evidence="3">DSM 10507 / JCM 14656 / S5a33</strain>
    </source>
</reference>
<dbReference type="AlphaFoldDB" id="C0CQL7"/>
<proteinExistence type="predicted"/>
<feature type="transmembrane region" description="Helical" evidence="1">
    <location>
        <begin position="12"/>
        <end position="31"/>
    </location>
</feature>
<accession>C0CQL7</accession>
<dbReference type="HOGENOM" id="CLU_2785604_0_0_9"/>
<name>C0CQL7_BLAHS</name>
<reference evidence="2 3" key="2">
    <citation type="submission" date="2009-02" db="EMBL/GenBank/DDBJ databases">
        <title>Draft genome sequence of Blautia hydrogenotrophica DSM 10507 (Ruminococcus hydrogenotrophicus DSM 10507).</title>
        <authorList>
            <person name="Sudarsanam P."/>
            <person name="Ley R."/>
            <person name="Guruge J."/>
            <person name="Turnbaugh P.J."/>
            <person name="Mahowald M."/>
            <person name="Liep D."/>
            <person name="Gordon J."/>
        </authorList>
    </citation>
    <scope>NUCLEOTIDE SEQUENCE [LARGE SCALE GENOMIC DNA]</scope>
    <source>
        <strain evidence="3">DSM 10507 / JCM 14656 / S5a33</strain>
    </source>
</reference>
<keyword evidence="3" id="KW-1185">Reference proteome</keyword>
<evidence type="ECO:0000256" key="1">
    <source>
        <dbReference type="SAM" id="Phobius"/>
    </source>
</evidence>
<comment type="caution">
    <text evidence="2">The sequence shown here is derived from an EMBL/GenBank/DDBJ whole genome shotgun (WGS) entry which is preliminary data.</text>
</comment>
<organism evidence="2 3">
    <name type="scientific">Blautia hydrogenotrophica (strain DSM 10507 / JCM 14656 / S5a33)</name>
    <name type="common">Ruminococcus hydrogenotrophicus</name>
    <dbReference type="NCBI Taxonomy" id="476272"/>
    <lineage>
        <taxon>Bacteria</taxon>
        <taxon>Bacillati</taxon>
        <taxon>Bacillota</taxon>
        <taxon>Clostridia</taxon>
        <taxon>Lachnospirales</taxon>
        <taxon>Lachnospiraceae</taxon>
        <taxon>Blautia</taxon>
    </lineage>
</organism>
<feature type="transmembrane region" description="Helical" evidence="1">
    <location>
        <begin position="43"/>
        <end position="62"/>
    </location>
</feature>
<gene>
    <name evidence="2" type="ORF">RUMHYD_03180</name>
</gene>
<keyword evidence="1" id="KW-0812">Transmembrane</keyword>
<keyword evidence="1" id="KW-1133">Transmembrane helix</keyword>
<sequence>MQVLFLFARSSFISYQYYCLFSCILDLFAGLPPSAQTDSVTFLFIFFHFPIAYLLEMLYINLEPDFQR</sequence>
<evidence type="ECO:0000313" key="2">
    <source>
        <dbReference type="EMBL" id="EEG47896.1"/>
    </source>
</evidence>
<dbReference type="Proteomes" id="UP000003100">
    <property type="component" value="Unassembled WGS sequence"/>
</dbReference>
<dbReference type="EMBL" id="ACBZ01000172">
    <property type="protein sequence ID" value="EEG47896.1"/>
    <property type="molecule type" value="Genomic_DNA"/>
</dbReference>
<dbReference type="PATRIC" id="fig|476272.21.peg.1303"/>
<evidence type="ECO:0000313" key="3">
    <source>
        <dbReference type="Proteomes" id="UP000003100"/>
    </source>
</evidence>
<keyword evidence="1" id="KW-0472">Membrane</keyword>
<protein>
    <submittedName>
        <fullName evidence="2">Uncharacterized protein</fullName>
    </submittedName>
</protein>